<name>A0A226WMU1_CABSO</name>
<dbReference type="EMBL" id="MTHB01000275">
    <property type="protein sequence ID" value="OXC72496.1"/>
    <property type="molecule type" value="Genomic_DNA"/>
</dbReference>
<accession>A0A226WMU1</accession>
<comment type="caution">
    <text evidence="1">The sequence shown here is derived from an EMBL/GenBank/DDBJ whole genome shotgun (WGS) entry which is preliminary data.</text>
</comment>
<evidence type="ECO:0000313" key="1">
    <source>
        <dbReference type="EMBL" id="OXC72496.1"/>
    </source>
</evidence>
<evidence type="ECO:0000313" key="2">
    <source>
        <dbReference type="Proteomes" id="UP000214720"/>
    </source>
</evidence>
<reference evidence="2" key="1">
    <citation type="submission" date="2017-01" db="EMBL/GenBank/DDBJ databases">
        <title>Genome Analysis of Deinococcus marmoris KOPRI26562.</title>
        <authorList>
            <person name="Kim J.H."/>
            <person name="Oh H.-M."/>
        </authorList>
    </citation>
    <scope>NUCLEOTIDE SEQUENCE [LARGE SCALE GENOMIC DNA]</scope>
    <source>
        <strain evidence="2">PAMC 26633</strain>
    </source>
</reference>
<gene>
    <name evidence="1" type="ORF">BSU04_41020</name>
</gene>
<sequence length="64" mass="6980">MVVEGSYTKEIPPAGVTPIKTTSIQVQAAVECTFEDDKLKTFQWLTPAALAEKYPLKPGADEPE</sequence>
<proteinExistence type="predicted"/>
<protein>
    <submittedName>
        <fullName evidence="1">Uncharacterized protein</fullName>
    </submittedName>
</protein>
<dbReference type="Proteomes" id="UP000214720">
    <property type="component" value="Unassembled WGS sequence"/>
</dbReference>
<organism evidence="1 2">
    <name type="scientific">Caballeronia sordidicola</name>
    <name type="common">Burkholderia sordidicola</name>
    <dbReference type="NCBI Taxonomy" id="196367"/>
    <lineage>
        <taxon>Bacteria</taxon>
        <taxon>Pseudomonadati</taxon>
        <taxon>Pseudomonadota</taxon>
        <taxon>Betaproteobacteria</taxon>
        <taxon>Burkholderiales</taxon>
        <taxon>Burkholderiaceae</taxon>
        <taxon>Caballeronia</taxon>
    </lineage>
</organism>
<dbReference type="AlphaFoldDB" id="A0A226WMU1"/>